<name>A0A2W5PRG6_RHOSU</name>
<dbReference type="SMART" id="SM00829">
    <property type="entry name" value="PKS_ER"/>
    <property type="match status" value="1"/>
</dbReference>
<comment type="caution">
    <text evidence="4">The sequence shown here is derived from an EMBL/GenBank/DDBJ whole genome shotgun (WGS) entry which is preliminary data.</text>
</comment>
<dbReference type="Pfam" id="PF00107">
    <property type="entry name" value="ADH_zinc_N"/>
    <property type="match status" value="1"/>
</dbReference>
<evidence type="ECO:0000256" key="1">
    <source>
        <dbReference type="ARBA" id="ARBA00022857"/>
    </source>
</evidence>
<protein>
    <submittedName>
        <fullName evidence="4">NADPH:quinone reductase</fullName>
    </submittedName>
</protein>
<feature type="domain" description="Enoyl reductase (ER)" evidence="3">
    <location>
        <begin position="13"/>
        <end position="324"/>
    </location>
</feature>
<evidence type="ECO:0000259" key="3">
    <source>
        <dbReference type="SMART" id="SM00829"/>
    </source>
</evidence>
<dbReference type="Pfam" id="PF08240">
    <property type="entry name" value="ADH_N"/>
    <property type="match status" value="1"/>
</dbReference>
<keyword evidence="2" id="KW-0560">Oxidoreductase</keyword>
<dbReference type="InterPro" id="IPR013154">
    <property type="entry name" value="ADH-like_N"/>
</dbReference>
<dbReference type="Proteomes" id="UP000249185">
    <property type="component" value="Unassembled WGS sequence"/>
</dbReference>
<evidence type="ECO:0000313" key="5">
    <source>
        <dbReference type="Proteomes" id="UP000249185"/>
    </source>
</evidence>
<proteinExistence type="predicted"/>
<dbReference type="InterPro" id="IPR020843">
    <property type="entry name" value="ER"/>
</dbReference>
<accession>A0A2W5PRG6</accession>
<dbReference type="GO" id="GO:0005829">
    <property type="term" value="C:cytosol"/>
    <property type="evidence" value="ECO:0007669"/>
    <property type="project" value="TreeGrafter"/>
</dbReference>
<dbReference type="GO" id="GO:0003960">
    <property type="term" value="F:quinone reductase (NADPH) activity"/>
    <property type="evidence" value="ECO:0007669"/>
    <property type="project" value="TreeGrafter"/>
</dbReference>
<gene>
    <name evidence="4" type="ORF">DI556_17590</name>
</gene>
<dbReference type="PANTHER" id="PTHR48106">
    <property type="entry name" value="QUINONE OXIDOREDUCTASE PIG3-RELATED"/>
    <property type="match status" value="1"/>
</dbReference>
<dbReference type="InterPro" id="IPR036291">
    <property type="entry name" value="NAD(P)-bd_dom_sf"/>
</dbReference>
<dbReference type="PANTHER" id="PTHR48106:SF13">
    <property type="entry name" value="QUINONE OXIDOREDUCTASE-RELATED"/>
    <property type="match status" value="1"/>
</dbReference>
<dbReference type="AlphaFoldDB" id="A0A2W5PRG6"/>
<dbReference type="Gene3D" id="3.90.180.10">
    <property type="entry name" value="Medium-chain alcohol dehydrogenases, catalytic domain"/>
    <property type="match status" value="1"/>
</dbReference>
<dbReference type="GO" id="GO:0035925">
    <property type="term" value="F:mRNA 3'-UTR AU-rich region binding"/>
    <property type="evidence" value="ECO:0007669"/>
    <property type="project" value="TreeGrafter"/>
</dbReference>
<dbReference type="InterPro" id="IPR013149">
    <property type="entry name" value="ADH-like_C"/>
</dbReference>
<evidence type="ECO:0000256" key="2">
    <source>
        <dbReference type="ARBA" id="ARBA00023002"/>
    </source>
</evidence>
<reference evidence="4 5" key="1">
    <citation type="submission" date="2017-08" db="EMBL/GenBank/DDBJ databases">
        <title>Infants hospitalized years apart are colonized by the same room-sourced microbial strains.</title>
        <authorList>
            <person name="Brooks B."/>
            <person name="Olm M.R."/>
            <person name="Firek B.A."/>
            <person name="Baker R."/>
            <person name="Thomas B.C."/>
            <person name="Morowitz M.J."/>
            <person name="Banfield J.F."/>
        </authorList>
    </citation>
    <scope>NUCLEOTIDE SEQUENCE [LARGE SCALE GENOMIC DNA]</scope>
    <source>
        <strain evidence="4">S2_005_002_R2_34</strain>
    </source>
</reference>
<dbReference type="Gene3D" id="3.40.50.720">
    <property type="entry name" value="NAD(P)-binding Rossmann-like Domain"/>
    <property type="match status" value="1"/>
</dbReference>
<dbReference type="EMBL" id="QFPW01000017">
    <property type="protein sequence ID" value="PZQ47287.1"/>
    <property type="molecule type" value="Genomic_DNA"/>
</dbReference>
<dbReference type="InterPro" id="IPR011032">
    <property type="entry name" value="GroES-like_sf"/>
</dbReference>
<organism evidence="4 5">
    <name type="scientific">Rhodovulum sulfidophilum</name>
    <name type="common">Rhodobacter sulfidophilus</name>
    <dbReference type="NCBI Taxonomy" id="35806"/>
    <lineage>
        <taxon>Bacteria</taxon>
        <taxon>Pseudomonadati</taxon>
        <taxon>Pseudomonadota</taxon>
        <taxon>Alphaproteobacteria</taxon>
        <taxon>Rhodobacterales</taxon>
        <taxon>Paracoccaceae</taxon>
        <taxon>Rhodovulum</taxon>
    </lineage>
</organism>
<dbReference type="SUPFAM" id="SSF51735">
    <property type="entry name" value="NAD(P)-binding Rossmann-fold domains"/>
    <property type="match status" value="1"/>
</dbReference>
<keyword evidence="1" id="KW-0521">NADP</keyword>
<evidence type="ECO:0000313" key="4">
    <source>
        <dbReference type="EMBL" id="PZQ47287.1"/>
    </source>
</evidence>
<dbReference type="SUPFAM" id="SSF50129">
    <property type="entry name" value="GroES-like"/>
    <property type="match status" value="1"/>
</dbReference>
<dbReference type="GO" id="GO:0070402">
    <property type="term" value="F:NADPH binding"/>
    <property type="evidence" value="ECO:0007669"/>
    <property type="project" value="TreeGrafter"/>
</dbReference>
<sequence length="327" mass="33917">MMRAVLIGAPGPGGPGAVEVVERPIPVPGPGEVLVEVAHAGCNFADTMIWRGTYPHPKGYPLIGGLELSGRIAALGPGVAEPPPGARVAAFLEDAGAFADFCLVPVERVIPVPDAMPLDTAAAFPVQALTAWHMLHTVSTIRPGEVVLVHAIGGGVGLQLTQLAVAAGATVLGTVGTAGKEAAALAAGATAVVNRGDTDFVAAIAELAGRPLDKIYDSTGATILDRSFELIRPLGHVVSYGEAEGRPLPNLWERLVRKSLTFTRFHVGHVDFASEAWTRGLAAVTEAITAGTLDIRVAERFPITGVAEMFTRLESRSVSGKLLLDLA</sequence>